<keyword evidence="2" id="KW-1185">Reference proteome</keyword>
<dbReference type="AlphaFoldDB" id="A0A1R3IA16"/>
<sequence>MKKTEQAAAKVAPKLGPKGFISVAGYKASGD</sequence>
<proteinExistence type="predicted"/>
<gene>
    <name evidence="1" type="ORF">CCACVL1_13693</name>
</gene>
<reference evidence="1 2" key="1">
    <citation type="submission" date="2013-09" db="EMBL/GenBank/DDBJ databases">
        <title>Corchorus capsularis genome sequencing.</title>
        <authorList>
            <person name="Alam M."/>
            <person name="Haque M.S."/>
            <person name="Islam M.S."/>
            <person name="Emdad E.M."/>
            <person name="Islam M.M."/>
            <person name="Ahmed B."/>
            <person name="Halim A."/>
            <person name="Hossen Q.M.M."/>
            <person name="Hossain M.Z."/>
            <person name="Ahmed R."/>
            <person name="Khan M.M."/>
            <person name="Islam R."/>
            <person name="Rashid M.M."/>
            <person name="Khan S.A."/>
            <person name="Rahman M.S."/>
            <person name="Alam M."/>
        </authorList>
    </citation>
    <scope>NUCLEOTIDE SEQUENCE [LARGE SCALE GENOMIC DNA]</scope>
    <source>
        <strain evidence="2">cv. CVL-1</strain>
        <tissue evidence="1">Whole seedling</tissue>
    </source>
</reference>
<dbReference type="EMBL" id="AWWV01010400">
    <property type="protein sequence ID" value="OMO79410.1"/>
    <property type="molecule type" value="Genomic_DNA"/>
</dbReference>
<dbReference type="Proteomes" id="UP000188268">
    <property type="component" value="Unassembled WGS sequence"/>
</dbReference>
<comment type="caution">
    <text evidence="1">The sequence shown here is derived from an EMBL/GenBank/DDBJ whole genome shotgun (WGS) entry which is preliminary data.</text>
</comment>
<accession>A0A1R3IA16</accession>
<evidence type="ECO:0000313" key="2">
    <source>
        <dbReference type="Proteomes" id="UP000188268"/>
    </source>
</evidence>
<evidence type="ECO:0000313" key="1">
    <source>
        <dbReference type="EMBL" id="OMO79410.1"/>
    </source>
</evidence>
<protein>
    <submittedName>
        <fullName evidence="1">Uncharacterized protein</fullName>
    </submittedName>
</protein>
<name>A0A1R3IA16_COCAP</name>
<dbReference type="Gramene" id="OMO79410">
    <property type="protein sequence ID" value="OMO79410"/>
    <property type="gene ID" value="CCACVL1_13693"/>
</dbReference>
<organism evidence="1 2">
    <name type="scientific">Corchorus capsularis</name>
    <name type="common">Jute</name>
    <dbReference type="NCBI Taxonomy" id="210143"/>
    <lineage>
        <taxon>Eukaryota</taxon>
        <taxon>Viridiplantae</taxon>
        <taxon>Streptophyta</taxon>
        <taxon>Embryophyta</taxon>
        <taxon>Tracheophyta</taxon>
        <taxon>Spermatophyta</taxon>
        <taxon>Magnoliopsida</taxon>
        <taxon>eudicotyledons</taxon>
        <taxon>Gunneridae</taxon>
        <taxon>Pentapetalae</taxon>
        <taxon>rosids</taxon>
        <taxon>malvids</taxon>
        <taxon>Malvales</taxon>
        <taxon>Malvaceae</taxon>
        <taxon>Grewioideae</taxon>
        <taxon>Apeibeae</taxon>
        <taxon>Corchorus</taxon>
    </lineage>
</organism>